<reference evidence="4" key="1">
    <citation type="submission" date="2014-06" db="EMBL/GenBank/DDBJ databases">
        <authorList>
            <person name="Winans N.J."/>
            <person name="Newell P.D."/>
            <person name="Douglas A.E."/>
        </authorList>
    </citation>
    <scope>NUCLEOTIDE SEQUENCE [LARGE SCALE GENOMIC DNA]</scope>
    <source>
        <strain evidence="4">DmL_052</strain>
    </source>
</reference>
<gene>
    <name evidence="3" type="ORF">HK18_06105</name>
</gene>
<organism evidence="3 4">
    <name type="scientific">Commensalibacter intestini</name>
    <dbReference type="NCBI Taxonomy" id="479936"/>
    <lineage>
        <taxon>Bacteria</taxon>
        <taxon>Pseudomonadati</taxon>
        <taxon>Pseudomonadota</taxon>
        <taxon>Alphaproteobacteria</taxon>
        <taxon>Acetobacterales</taxon>
        <taxon>Acetobacteraceae</taxon>
    </lineage>
</organism>
<dbReference type="FunFam" id="3.20.20.100:FF:000004">
    <property type="entry name" value="Oxidoreductase, aldo/keto reductase"/>
    <property type="match status" value="1"/>
</dbReference>
<dbReference type="InterPro" id="IPR036812">
    <property type="entry name" value="NAD(P)_OxRdtase_dom_sf"/>
</dbReference>
<accession>A0A251ZWB1</accession>
<dbReference type="RefSeq" id="WP_008853581.1">
    <property type="nucleotide sequence ID" value="NZ_JOPB01000003.1"/>
</dbReference>
<evidence type="ECO:0000259" key="2">
    <source>
        <dbReference type="Pfam" id="PF00248"/>
    </source>
</evidence>
<dbReference type="InterPro" id="IPR050523">
    <property type="entry name" value="AKR_Detox_Biosynth"/>
</dbReference>
<dbReference type="Gene3D" id="3.20.20.100">
    <property type="entry name" value="NADP-dependent oxidoreductase domain"/>
    <property type="match status" value="1"/>
</dbReference>
<evidence type="ECO:0000313" key="3">
    <source>
        <dbReference type="EMBL" id="OUI78954.1"/>
    </source>
</evidence>
<dbReference type="CDD" id="cd19081">
    <property type="entry name" value="AKR_AKR9C1"/>
    <property type="match status" value="1"/>
</dbReference>
<keyword evidence="1" id="KW-0560">Oxidoreductase</keyword>
<dbReference type="PANTHER" id="PTHR43364:SF6">
    <property type="entry name" value="OXIDOREDUCTASE-RELATED"/>
    <property type="match status" value="1"/>
</dbReference>
<dbReference type="PANTHER" id="PTHR43364">
    <property type="entry name" value="NADH-SPECIFIC METHYLGLYOXAL REDUCTASE-RELATED"/>
    <property type="match status" value="1"/>
</dbReference>
<evidence type="ECO:0000313" key="4">
    <source>
        <dbReference type="Proteomes" id="UP000194946"/>
    </source>
</evidence>
<sequence length="314" mass="35231">MQKRKLGKTNLEIIPLVFGGNVFGWTLNEKKSFEILDAIVDLGLNAIDTADVYSRWAPGNQGGESEIIMGKWLKANPHKRDKLLIFTKVGSDMGGDRKGLSKRWIVQSVEESLKRLQIDVIDLYQSHWPDPDVAYEETLLAYDQLLKEGKIRAIGASNLNAQQLSASLKAAKEHHLPAYQTLQPEYNLYDRQQFDADLRKIVVDEQIGVITYYSLASGFLSGKYRSKEDLKQGARGEKVADYMNDRGMYILDLLDGISQNHQATPAEVSLAWLIAQKEVTAPIASATTLSQLQSLVKSLMLRLTHEEVELLNKA</sequence>
<feature type="domain" description="NADP-dependent oxidoreductase" evidence="2">
    <location>
        <begin position="15"/>
        <end position="313"/>
    </location>
</feature>
<dbReference type="Pfam" id="PF00248">
    <property type="entry name" value="Aldo_ket_red"/>
    <property type="match status" value="1"/>
</dbReference>
<comment type="caution">
    <text evidence="3">The sequence shown here is derived from an EMBL/GenBank/DDBJ whole genome shotgun (WGS) entry which is preliminary data.</text>
</comment>
<name>A0A251ZWB1_9PROT</name>
<keyword evidence="4" id="KW-1185">Reference proteome</keyword>
<dbReference type="EMBL" id="JOPB01000003">
    <property type="protein sequence ID" value="OUI78954.1"/>
    <property type="molecule type" value="Genomic_DNA"/>
</dbReference>
<evidence type="ECO:0000256" key="1">
    <source>
        <dbReference type="ARBA" id="ARBA00023002"/>
    </source>
</evidence>
<dbReference type="Proteomes" id="UP000194946">
    <property type="component" value="Unassembled WGS sequence"/>
</dbReference>
<dbReference type="GO" id="GO:0005829">
    <property type="term" value="C:cytosol"/>
    <property type="evidence" value="ECO:0007669"/>
    <property type="project" value="UniProtKB-ARBA"/>
</dbReference>
<dbReference type="SUPFAM" id="SSF51430">
    <property type="entry name" value="NAD(P)-linked oxidoreductase"/>
    <property type="match status" value="1"/>
</dbReference>
<dbReference type="AlphaFoldDB" id="A0A251ZWB1"/>
<proteinExistence type="predicted"/>
<dbReference type="InterPro" id="IPR023210">
    <property type="entry name" value="NADP_OxRdtase_dom"/>
</dbReference>
<dbReference type="GO" id="GO:0016491">
    <property type="term" value="F:oxidoreductase activity"/>
    <property type="evidence" value="ECO:0007669"/>
    <property type="project" value="UniProtKB-KW"/>
</dbReference>
<protein>
    <submittedName>
        <fullName evidence="3">Alcohol dehydrogenase</fullName>
    </submittedName>
</protein>